<dbReference type="PANTHER" id="PTHR33365:SF12">
    <property type="entry name" value="TAT PATHWAY SIGNAL SEQUENCE"/>
    <property type="match status" value="1"/>
</dbReference>
<feature type="transmembrane region" description="Helical" evidence="2">
    <location>
        <begin position="23"/>
        <end position="45"/>
    </location>
</feature>
<evidence type="ECO:0000256" key="1">
    <source>
        <dbReference type="ARBA" id="ARBA00035112"/>
    </source>
</evidence>
<dbReference type="InterPro" id="IPR021765">
    <property type="entry name" value="UstYa-like"/>
</dbReference>
<name>A0A4Y8CIY9_9HELO</name>
<dbReference type="PANTHER" id="PTHR33365">
    <property type="entry name" value="YALI0B05434P"/>
    <property type="match status" value="1"/>
</dbReference>
<dbReference type="Pfam" id="PF11807">
    <property type="entry name" value="UstYa"/>
    <property type="match status" value="1"/>
</dbReference>
<comment type="caution">
    <text evidence="3">The sequence shown here is derived from an EMBL/GenBank/DDBJ whole genome shotgun (WGS) entry which is preliminary data.</text>
</comment>
<dbReference type="OrthoDB" id="3687641at2759"/>
<accession>A0A4Y8CIY9</accession>
<keyword evidence="2" id="KW-0812">Transmembrane</keyword>
<evidence type="ECO:0000313" key="4">
    <source>
        <dbReference type="Proteomes" id="UP000297299"/>
    </source>
</evidence>
<reference evidence="3 4" key="1">
    <citation type="submission" date="2017-11" db="EMBL/GenBank/DDBJ databases">
        <title>Comparative genomics of Botrytis spp.</title>
        <authorList>
            <person name="Valero-Jimenez C.A."/>
            <person name="Tapia P."/>
            <person name="Veloso J."/>
            <person name="Silva-Moreno E."/>
            <person name="Staats M."/>
            <person name="Valdes J.H."/>
            <person name="Van Kan J.A.L."/>
        </authorList>
    </citation>
    <scope>NUCLEOTIDE SEQUENCE [LARGE SCALE GENOMIC DNA]</scope>
    <source>
        <strain evidence="3 4">MUCL2830</strain>
    </source>
</reference>
<keyword evidence="2" id="KW-1133">Transmembrane helix</keyword>
<evidence type="ECO:0000256" key="2">
    <source>
        <dbReference type="SAM" id="Phobius"/>
    </source>
</evidence>
<dbReference type="STRING" id="38488.A0A4Y8CIY9"/>
<keyword evidence="2" id="KW-0472">Membrane</keyword>
<dbReference type="GO" id="GO:0043386">
    <property type="term" value="P:mycotoxin biosynthetic process"/>
    <property type="evidence" value="ECO:0007669"/>
    <property type="project" value="InterPro"/>
</dbReference>
<dbReference type="EMBL" id="PHWZ01000762">
    <property type="protein sequence ID" value="TEY31979.1"/>
    <property type="molecule type" value="Genomic_DNA"/>
</dbReference>
<evidence type="ECO:0008006" key="5">
    <source>
        <dbReference type="Google" id="ProtNLM"/>
    </source>
</evidence>
<comment type="similarity">
    <text evidence="1">Belongs to the ustYa family.</text>
</comment>
<proteinExistence type="inferred from homology"/>
<gene>
    <name evidence="3" type="ORF">BOTCAL_0766g00020</name>
</gene>
<sequence length="247" mass="28861">MLEESQPFLATEEVRRGKRTKSFIIDIATHLLIVCLYTIASLTFINHKTRSCWRPMNAVDNLDVKTEHRSYNLYESTDFVGSPGPETDAVWHNLLHNRYIRVSKAELLRNERTSVELPGGGYMAWIGVFHELHCIDLLRQWKHKDHYFNNTSQEDMEKIERHTDRFCKLIPEILLDHCLDRIRATLMCHPDVSSLTTFFWDNEPQPKVNGTKTLHECVDWNTMVASSEYRTVHHDEIASLKNPTILV</sequence>
<keyword evidence="4" id="KW-1185">Reference proteome</keyword>
<organism evidence="3 4">
    <name type="scientific">Botryotinia calthae</name>
    <dbReference type="NCBI Taxonomy" id="38488"/>
    <lineage>
        <taxon>Eukaryota</taxon>
        <taxon>Fungi</taxon>
        <taxon>Dikarya</taxon>
        <taxon>Ascomycota</taxon>
        <taxon>Pezizomycotina</taxon>
        <taxon>Leotiomycetes</taxon>
        <taxon>Helotiales</taxon>
        <taxon>Sclerotiniaceae</taxon>
        <taxon>Botryotinia</taxon>
    </lineage>
</organism>
<evidence type="ECO:0000313" key="3">
    <source>
        <dbReference type="EMBL" id="TEY31979.1"/>
    </source>
</evidence>
<protein>
    <recommendedName>
        <fullName evidence="5">Cyclochlorotine biosynthesis protein O</fullName>
    </recommendedName>
</protein>
<dbReference type="Proteomes" id="UP000297299">
    <property type="component" value="Unassembled WGS sequence"/>
</dbReference>
<dbReference type="AlphaFoldDB" id="A0A4Y8CIY9"/>